<dbReference type="EMBL" id="BGPR01000186">
    <property type="protein sequence ID" value="GBM03002.1"/>
    <property type="molecule type" value="Genomic_DNA"/>
</dbReference>
<proteinExistence type="predicted"/>
<evidence type="ECO:0000313" key="2">
    <source>
        <dbReference type="Proteomes" id="UP000499080"/>
    </source>
</evidence>
<reference evidence="1 2" key="1">
    <citation type="journal article" date="2019" name="Sci. Rep.">
        <title>Orb-weaving spider Araneus ventricosus genome elucidates the spidroin gene catalogue.</title>
        <authorList>
            <person name="Kono N."/>
            <person name="Nakamura H."/>
            <person name="Ohtoshi R."/>
            <person name="Moran D.A.P."/>
            <person name="Shinohara A."/>
            <person name="Yoshida Y."/>
            <person name="Fujiwara M."/>
            <person name="Mori M."/>
            <person name="Tomita M."/>
            <person name="Arakawa K."/>
        </authorList>
    </citation>
    <scope>NUCLEOTIDE SEQUENCE [LARGE SCALE GENOMIC DNA]</scope>
</reference>
<dbReference type="AlphaFoldDB" id="A0A4Y2CF17"/>
<dbReference type="Proteomes" id="UP000499080">
    <property type="component" value="Unassembled WGS sequence"/>
</dbReference>
<evidence type="ECO:0000313" key="1">
    <source>
        <dbReference type="EMBL" id="GBM03002.1"/>
    </source>
</evidence>
<accession>A0A4Y2CF17</accession>
<organism evidence="1 2">
    <name type="scientific">Araneus ventricosus</name>
    <name type="common">Orbweaver spider</name>
    <name type="synonym">Epeira ventricosa</name>
    <dbReference type="NCBI Taxonomy" id="182803"/>
    <lineage>
        <taxon>Eukaryota</taxon>
        <taxon>Metazoa</taxon>
        <taxon>Ecdysozoa</taxon>
        <taxon>Arthropoda</taxon>
        <taxon>Chelicerata</taxon>
        <taxon>Arachnida</taxon>
        <taxon>Araneae</taxon>
        <taxon>Araneomorphae</taxon>
        <taxon>Entelegynae</taxon>
        <taxon>Araneoidea</taxon>
        <taxon>Araneidae</taxon>
        <taxon>Araneus</taxon>
    </lineage>
</organism>
<comment type="caution">
    <text evidence="1">The sequence shown here is derived from an EMBL/GenBank/DDBJ whole genome shotgun (WGS) entry which is preliminary data.</text>
</comment>
<protein>
    <submittedName>
        <fullName evidence="1">Uncharacterized protein</fullName>
    </submittedName>
</protein>
<sequence>MATLNDFPKIAKSLKTSSKNQIQLLHRLIFGEEGDRLNRSRLRKFSGFPSDFQFEETKQKVVAEFSLKDLCNLLHLEFYTDLNKCCDTIVTHLSDLSLLTTEVSDFSETDDLDESEPKLTDSQQSVSNKLILESQKEHRKSQVVLDESAQNSLPSFDMQHTLSNSFQAFSLKDIVDLVKPFSSRDNYSIETFISDVEDIFNLHEIKNPFYQVIFVKKCLTGYPR</sequence>
<keyword evidence="2" id="KW-1185">Reference proteome</keyword>
<gene>
    <name evidence="1" type="ORF">AVEN_14516_1</name>
</gene>
<name>A0A4Y2CF17_ARAVE</name>